<sequence length="63" mass="7043">MVASLSALQHVHNHVHCLLWGRSNVPSWLMLIFAHAQPIIGISRIIFDGCKDCNRFLSAAWGC</sequence>
<dbReference type="AlphaFoldDB" id="M8BRX2"/>
<proteinExistence type="predicted"/>
<organism evidence="1">
    <name type="scientific">Aegilops tauschii</name>
    <name type="common">Tausch's goatgrass</name>
    <name type="synonym">Aegilops squarrosa</name>
    <dbReference type="NCBI Taxonomy" id="37682"/>
    <lineage>
        <taxon>Eukaryota</taxon>
        <taxon>Viridiplantae</taxon>
        <taxon>Streptophyta</taxon>
        <taxon>Embryophyta</taxon>
        <taxon>Tracheophyta</taxon>
        <taxon>Spermatophyta</taxon>
        <taxon>Magnoliopsida</taxon>
        <taxon>Liliopsida</taxon>
        <taxon>Poales</taxon>
        <taxon>Poaceae</taxon>
        <taxon>BOP clade</taxon>
        <taxon>Pooideae</taxon>
        <taxon>Triticodae</taxon>
        <taxon>Triticeae</taxon>
        <taxon>Triticinae</taxon>
        <taxon>Aegilops</taxon>
    </lineage>
</organism>
<evidence type="ECO:0000313" key="1">
    <source>
        <dbReference type="EnsemblPlants" id="EMT05707"/>
    </source>
</evidence>
<protein>
    <submittedName>
        <fullName evidence="1">Uncharacterized protein</fullName>
    </submittedName>
</protein>
<dbReference type="EnsemblPlants" id="EMT05707">
    <property type="protein sequence ID" value="EMT05707"/>
    <property type="gene ID" value="F775_24648"/>
</dbReference>
<accession>M8BRX2</accession>
<name>M8BRX2_AEGTA</name>
<reference evidence="1" key="1">
    <citation type="submission" date="2015-06" db="UniProtKB">
        <authorList>
            <consortium name="EnsemblPlants"/>
        </authorList>
    </citation>
    <scope>IDENTIFICATION</scope>
</reference>